<dbReference type="Gene3D" id="3.10.20.310">
    <property type="entry name" value="membrane protein fhac"/>
    <property type="match status" value="2"/>
</dbReference>
<dbReference type="InterPro" id="IPR034746">
    <property type="entry name" value="POTRA"/>
</dbReference>
<comment type="subcellular location">
    <subcellularLocation>
        <location evidence="1">Membrane</location>
    </subcellularLocation>
</comment>
<keyword evidence="6" id="KW-1185">Reference proteome</keyword>
<evidence type="ECO:0000256" key="2">
    <source>
        <dbReference type="ARBA" id="ARBA00023136"/>
    </source>
</evidence>
<keyword evidence="2" id="KW-0472">Membrane</keyword>
<dbReference type="GO" id="GO:0019867">
    <property type="term" value="C:outer membrane"/>
    <property type="evidence" value="ECO:0007669"/>
    <property type="project" value="InterPro"/>
</dbReference>
<keyword evidence="3" id="KW-0732">Signal</keyword>
<dbReference type="PROSITE" id="PS51779">
    <property type="entry name" value="POTRA"/>
    <property type="match status" value="1"/>
</dbReference>
<proteinExistence type="predicted"/>
<dbReference type="InterPro" id="IPR010827">
    <property type="entry name" value="BamA/TamA_POTRA"/>
</dbReference>
<organism evidence="5 6">
    <name type="scientific">Granulicella aggregans</name>
    <dbReference type="NCBI Taxonomy" id="474949"/>
    <lineage>
        <taxon>Bacteria</taxon>
        <taxon>Pseudomonadati</taxon>
        <taxon>Acidobacteriota</taxon>
        <taxon>Terriglobia</taxon>
        <taxon>Terriglobales</taxon>
        <taxon>Acidobacteriaceae</taxon>
        <taxon>Granulicella</taxon>
    </lineage>
</organism>
<evidence type="ECO:0000256" key="1">
    <source>
        <dbReference type="ARBA" id="ARBA00004370"/>
    </source>
</evidence>
<evidence type="ECO:0000313" key="6">
    <source>
        <dbReference type="Proteomes" id="UP000540989"/>
    </source>
</evidence>
<feature type="domain" description="POTRA" evidence="4">
    <location>
        <begin position="25"/>
        <end position="96"/>
    </location>
</feature>
<dbReference type="AlphaFoldDB" id="A0A7W7ZDL9"/>
<dbReference type="EMBL" id="JACHIP010000003">
    <property type="protein sequence ID" value="MBB5057877.1"/>
    <property type="molecule type" value="Genomic_DNA"/>
</dbReference>
<gene>
    <name evidence="5" type="ORF">HDF16_002583</name>
</gene>
<sequence>MRILRLLSPFALLCLAPTSALSQQYTVKNIVFDGQMPYSQAALEAASGIKPGTTITKDDLQAASQRLIDTGAFADLSSTVDGPAKSITVIFKVKPQDPDRILTATFDNIIWYKPEELTAEIQKTIPLFNGTVPEAGNEQDAIAAELKQLLTAKGVTGGSLSVDPVAPSSIQPLRVLEFRLTKPAVRIHALTVDGMRPQFDQAKGQLIQALTGKAFNEGILPKSLQNVLLGVYRNAGFQAAKVTLIRTIASSTDTAIDVDVAATIDEGEVYHLSKLDWPGSPMMSTEAFNAEANLHPGDVASQKTLLQSLGKLEAAYRRKGYMDVVVTATPQLDTTAHTAAFAVAAIPGDQYKLSAVTPLHLNPTQKADFDKTWKLQPGDVYDESYVAEFLHNNSAVKSLEPLTASFKTVANPDAHTVELILTFAGQGTTPN</sequence>
<reference evidence="5 6" key="1">
    <citation type="submission" date="2020-08" db="EMBL/GenBank/DDBJ databases">
        <title>Genomic Encyclopedia of Type Strains, Phase IV (KMG-V): Genome sequencing to study the core and pangenomes of soil and plant-associated prokaryotes.</title>
        <authorList>
            <person name="Whitman W."/>
        </authorList>
    </citation>
    <scope>NUCLEOTIDE SEQUENCE [LARGE SCALE GENOMIC DNA]</scope>
    <source>
        <strain evidence="5 6">M8UP14</strain>
    </source>
</reference>
<evidence type="ECO:0000313" key="5">
    <source>
        <dbReference type="EMBL" id="MBB5057877.1"/>
    </source>
</evidence>
<evidence type="ECO:0000256" key="3">
    <source>
        <dbReference type="SAM" id="SignalP"/>
    </source>
</evidence>
<accession>A0A7W7ZDL9</accession>
<dbReference type="Proteomes" id="UP000540989">
    <property type="component" value="Unassembled WGS sequence"/>
</dbReference>
<protein>
    <submittedName>
        <fullName evidence="5">Outer membrane protein insertion porin family</fullName>
    </submittedName>
</protein>
<name>A0A7W7ZDL9_9BACT</name>
<dbReference type="Pfam" id="PF07244">
    <property type="entry name" value="POTRA"/>
    <property type="match status" value="2"/>
</dbReference>
<evidence type="ECO:0000259" key="4">
    <source>
        <dbReference type="PROSITE" id="PS51779"/>
    </source>
</evidence>
<feature type="chain" id="PRO_5030726326" evidence="3">
    <location>
        <begin position="23"/>
        <end position="431"/>
    </location>
</feature>
<feature type="signal peptide" evidence="3">
    <location>
        <begin position="1"/>
        <end position="22"/>
    </location>
</feature>
<comment type="caution">
    <text evidence="5">The sequence shown here is derived from an EMBL/GenBank/DDBJ whole genome shotgun (WGS) entry which is preliminary data.</text>
</comment>
<dbReference type="RefSeq" id="WP_184217045.1">
    <property type="nucleotide sequence ID" value="NZ_JACHIP010000003.1"/>
</dbReference>